<feature type="region of interest" description="Disordered" evidence="1">
    <location>
        <begin position="1"/>
        <end position="57"/>
    </location>
</feature>
<protein>
    <submittedName>
        <fullName evidence="2">Uncharacterized protein</fullName>
    </submittedName>
</protein>
<dbReference type="EMBL" id="LXQA010482240">
    <property type="protein sequence ID" value="MCI54623.1"/>
    <property type="molecule type" value="Genomic_DNA"/>
</dbReference>
<evidence type="ECO:0000313" key="3">
    <source>
        <dbReference type="Proteomes" id="UP000265520"/>
    </source>
</evidence>
<evidence type="ECO:0000313" key="2">
    <source>
        <dbReference type="EMBL" id="MCI54623.1"/>
    </source>
</evidence>
<reference evidence="2 3" key="1">
    <citation type="journal article" date="2018" name="Front. Plant Sci.">
        <title>Red Clover (Trifolium pratense) and Zigzag Clover (T. medium) - A Picture of Genomic Similarities and Differences.</title>
        <authorList>
            <person name="Dluhosova J."/>
            <person name="Istvanek J."/>
            <person name="Nedelnik J."/>
            <person name="Repkova J."/>
        </authorList>
    </citation>
    <scope>NUCLEOTIDE SEQUENCE [LARGE SCALE GENOMIC DNA]</scope>
    <source>
        <strain evidence="3">cv. 10/8</strain>
        <tissue evidence="2">Leaf</tissue>
    </source>
</reference>
<sequence>MDKSPGPSIANRLRSRSGKAVPSASEHAKTIKKTKKSSLKPVLYGPKKTWSKCVPST</sequence>
<keyword evidence="3" id="KW-1185">Reference proteome</keyword>
<name>A0A392T0H1_9FABA</name>
<evidence type="ECO:0000256" key="1">
    <source>
        <dbReference type="SAM" id="MobiDB-lite"/>
    </source>
</evidence>
<feature type="non-terminal residue" evidence="2">
    <location>
        <position position="57"/>
    </location>
</feature>
<proteinExistence type="predicted"/>
<dbReference type="AlphaFoldDB" id="A0A392T0H1"/>
<accession>A0A392T0H1</accession>
<comment type="caution">
    <text evidence="2">The sequence shown here is derived from an EMBL/GenBank/DDBJ whole genome shotgun (WGS) entry which is preliminary data.</text>
</comment>
<organism evidence="2 3">
    <name type="scientific">Trifolium medium</name>
    <dbReference type="NCBI Taxonomy" id="97028"/>
    <lineage>
        <taxon>Eukaryota</taxon>
        <taxon>Viridiplantae</taxon>
        <taxon>Streptophyta</taxon>
        <taxon>Embryophyta</taxon>
        <taxon>Tracheophyta</taxon>
        <taxon>Spermatophyta</taxon>
        <taxon>Magnoliopsida</taxon>
        <taxon>eudicotyledons</taxon>
        <taxon>Gunneridae</taxon>
        <taxon>Pentapetalae</taxon>
        <taxon>rosids</taxon>
        <taxon>fabids</taxon>
        <taxon>Fabales</taxon>
        <taxon>Fabaceae</taxon>
        <taxon>Papilionoideae</taxon>
        <taxon>50 kb inversion clade</taxon>
        <taxon>NPAAA clade</taxon>
        <taxon>Hologalegina</taxon>
        <taxon>IRL clade</taxon>
        <taxon>Trifolieae</taxon>
        <taxon>Trifolium</taxon>
    </lineage>
</organism>
<dbReference type="Proteomes" id="UP000265520">
    <property type="component" value="Unassembled WGS sequence"/>
</dbReference>